<dbReference type="SUPFAM" id="SSF88659">
    <property type="entry name" value="Sigma3 and sigma4 domains of RNA polymerase sigma factors"/>
    <property type="match status" value="1"/>
</dbReference>
<name>A0ABU6PQB3_9BACL</name>
<dbReference type="PANTHER" id="PTHR43133">
    <property type="entry name" value="RNA POLYMERASE ECF-TYPE SIGMA FACTO"/>
    <property type="match status" value="1"/>
</dbReference>
<proteinExistence type="inferred from homology"/>
<evidence type="ECO:0000256" key="2">
    <source>
        <dbReference type="ARBA" id="ARBA00023015"/>
    </source>
</evidence>
<gene>
    <name evidence="7" type="ORF">P9847_07055</name>
</gene>
<dbReference type="InterPro" id="IPR007627">
    <property type="entry name" value="RNA_pol_sigma70_r2"/>
</dbReference>
<keyword evidence="3" id="KW-0731">Sigma factor</keyword>
<sequence length="187" mass="21888">MGHSIETPNEGGANRLNDRELFEAYKEQVYHLCYYMMQNRADAEDLCQEVFVKAMLADRSQVRELKPWLLRIASNECSSVLRRRKNGWAKELRAYLLTRPRASHSVEEIVDQREVRMEFQQLYGKLPDKIRMTVILRYVNDLTVPEIAEMLGIPEGTVKSRLNRGTKLLGRMTAFHEKEMIRNESVL</sequence>
<dbReference type="EMBL" id="JARTLD010000017">
    <property type="protein sequence ID" value="MED5017065.1"/>
    <property type="molecule type" value="Genomic_DNA"/>
</dbReference>
<evidence type="ECO:0000313" key="8">
    <source>
        <dbReference type="Proteomes" id="UP001343257"/>
    </source>
</evidence>
<keyword evidence="2" id="KW-0805">Transcription regulation</keyword>
<dbReference type="InterPro" id="IPR013249">
    <property type="entry name" value="RNA_pol_sigma70_r4_t2"/>
</dbReference>
<evidence type="ECO:0000259" key="5">
    <source>
        <dbReference type="Pfam" id="PF04542"/>
    </source>
</evidence>
<dbReference type="PANTHER" id="PTHR43133:SF51">
    <property type="entry name" value="RNA POLYMERASE SIGMA FACTOR"/>
    <property type="match status" value="1"/>
</dbReference>
<dbReference type="InterPro" id="IPR036388">
    <property type="entry name" value="WH-like_DNA-bd_sf"/>
</dbReference>
<dbReference type="SUPFAM" id="SSF88946">
    <property type="entry name" value="Sigma2 domain of RNA polymerase sigma factors"/>
    <property type="match status" value="1"/>
</dbReference>
<protein>
    <submittedName>
        <fullName evidence="7">RNA polymerase sigma factor</fullName>
    </submittedName>
</protein>
<keyword evidence="4" id="KW-0804">Transcription</keyword>
<evidence type="ECO:0000256" key="1">
    <source>
        <dbReference type="ARBA" id="ARBA00010641"/>
    </source>
</evidence>
<organism evidence="7 8">
    <name type="scientific">Paenibacillus chibensis</name>
    <dbReference type="NCBI Taxonomy" id="59846"/>
    <lineage>
        <taxon>Bacteria</taxon>
        <taxon>Bacillati</taxon>
        <taxon>Bacillota</taxon>
        <taxon>Bacilli</taxon>
        <taxon>Bacillales</taxon>
        <taxon>Paenibacillaceae</taxon>
        <taxon>Paenibacillus</taxon>
    </lineage>
</organism>
<dbReference type="RefSeq" id="WP_328276502.1">
    <property type="nucleotide sequence ID" value="NZ_JARTLD010000017.1"/>
</dbReference>
<dbReference type="InterPro" id="IPR013325">
    <property type="entry name" value="RNA_pol_sigma_r2"/>
</dbReference>
<dbReference type="InterPro" id="IPR013324">
    <property type="entry name" value="RNA_pol_sigma_r3/r4-like"/>
</dbReference>
<dbReference type="NCBIfam" id="TIGR02937">
    <property type="entry name" value="sigma70-ECF"/>
    <property type="match status" value="1"/>
</dbReference>
<feature type="domain" description="RNA polymerase sigma factor 70 region 4 type 2" evidence="6">
    <location>
        <begin position="117"/>
        <end position="167"/>
    </location>
</feature>
<dbReference type="Pfam" id="PF08281">
    <property type="entry name" value="Sigma70_r4_2"/>
    <property type="match status" value="1"/>
</dbReference>
<dbReference type="Gene3D" id="1.10.1740.10">
    <property type="match status" value="1"/>
</dbReference>
<evidence type="ECO:0000259" key="6">
    <source>
        <dbReference type="Pfam" id="PF08281"/>
    </source>
</evidence>
<dbReference type="Proteomes" id="UP001343257">
    <property type="component" value="Unassembled WGS sequence"/>
</dbReference>
<accession>A0ABU6PQB3</accession>
<comment type="similarity">
    <text evidence="1">Belongs to the sigma-70 factor family. ECF subfamily.</text>
</comment>
<feature type="domain" description="RNA polymerase sigma-70 region 2" evidence="5">
    <location>
        <begin position="21"/>
        <end position="85"/>
    </location>
</feature>
<dbReference type="CDD" id="cd06171">
    <property type="entry name" value="Sigma70_r4"/>
    <property type="match status" value="1"/>
</dbReference>
<dbReference type="Pfam" id="PF04542">
    <property type="entry name" value="Sigma70_r2"/>
    <property type="match status" value="1"/>
</dbReference>
<dbReference type="Gene3D" id="1.10.10.10">
    <property type="entry name" value="Winged helix-like DNA-binding domain superfamily/Winged helix DNA-binding domain"/>
    <property type="match status" value="1"/>
</dbReference>
<dbReference type="InterPro" id="IPR014284">
    <property type="entry name" value="RNA_pol_sigma-70_dom"/>
</dbReference>
<keyword evidence="8" id="KW-1185">Reference proteome</keyword>
<dbReference type="InterPro" id="IPR039425">
    <property type="entry name" value="RNA_pol_sigma-70-like"/>
</dbReference>
<comment type="caution">
    <text evidence="7">The sequence shown here is derived from an EMBL/GenBank/DDBJ whole genome shotgun (WGS) entry which is preliminary data.</text>
</comment>
<evidence type="ECO:0000256" key="3">
    <source>
        <dbReference type="ARBA" id="ARBA00023082"/>
    </source>
</evidence>
<evidence type="ECO:0000313" key="7">
    <source>
        <dbReference type="EMBL" id="MED5017065.1"/>
    </source>
</evidence>
<reference evidence="7 8" key="1">
    <citation type="submission" date="2023-03" db="EMBL/GenBank/DDBJ databases">
        <title>Bacillus Genome Sequencing.</title>
        <authorList>
            <person name="Dunlap C."/>
        </authorList>
    </citation>
    <scope>NUCLEOTIDE SEQUENCE [LARGE SCALE GENOMIC DNA]</scope>
    <source>
        <strain evidence="7 8">NRS-52</strain>
    </source>
</reference>
<evidence type="ECO:0000256" key="4">
    <source>
        <dbReference type="ARBA" id="ARBA00023163"/>
    </source>
</evidence>